<dbReference type="NCBIfam" id="TIGR00296">
    <property type="entry name" value="TIGR00296 family protein"/>
    <property type="match status" value="1"/>
</dbReference>
<dbReference type="InterPro" id="IPR027485">
    <property type="entry name" value="AMMECR1_N"/>
</dbReference>
<organism evidence="2 3">
    <name type="scientific">Pontibacterium sinense</name>
    <dbReference type="NCBI Taxonomy" id="2781979"/>
    <lineage>
        <taxon>Bacteria</taxon>
        <taxon>Pseudomonadati</taxon>
        <taxon>Pseudomonadota</taxon>
        <taxon>Gammaproteobacteria</taxon>
        <taxon>Oceanospirillales</taxon>
        <taxon>Oceanospirillaceae</taxon>
        <taxon>Pontibacterium</taxon>
    </lineage>
</organism>
<accession>A0A8J7K4Z0</accession>
<dbReference type="PANTHER" id="PTHR13016">
    <property type="entry name" value="AMMECR1 HOMOLOG"/>
    <property type="match status" value="1"/>
</dbReference>
<evidence type="ECO:0000259" key="1">
    <source>
        <dbReference type="PROSITE" id="PS51112"/>
    </source>
</evidence>
<name>A0A8J7K4Z0_9GAMM</name>
<keyword evidence="3" id="KW-1185">Reference proteome</keyword>
<gene>
    <name evidence="2" type="primary">amrA</name>
    <name evidence="2" type="ORF">IOQ59_03020</name>
</gene>
<sequence length="186" mass="21153">MDYTAAQKRQMLEHARSSIARELGYHIAYAPVDADWKKEERAAFVTLYYQGELRGCIGSLAAYQALWPELEHNAKAAAFDDPRFPPVSRTEFADIDVQISILTPTQSITVTSKDDLLTTLRPHIDGLLLEEGQHRATFLPQVWGQLSDPAKFLKHLLRKAGLAEDYWSDTMRFSIYQVLEVKENGK</sequence>
<dbReference type="Gene3D" id="3.30.700.20">
    <property type="entry name" value="Hypothetical protein ph0010, domain 1"/>
    <property type="match status" value="1"/>
</dbReference>
<dbReference type="NCBIfam" id="TIGR04335">
    <property type="entry name" value="AmmeMemoSam_A"/>
    <property type="match status" value="1"/>
</dbReference>
<protein>
    <submittedName>
        <fullName evidence="2">AmmeMemoRadiSam system protein A</fullName>
    </submittedName>
</protein>
<dbReference type="InterPro" id="IPR027623">
    <property type="entry name" value="AmmeMemoSam_A"/>
</dbReference>
<dbReference type="Pfam" id="PF01871">
    <property type="entry name" value="AMMECR1"/>
    <property type="match status" value="1"/>
</dbReference>
<comment type="caution">
    <text evidence="2">The sequence shown here is derived from an EMBL/GenBank/DDBJ whole genome shotgun (WGS) entry which is preliminary data.</text>
</comment>
<dbReference type="Gene3D" id="3.30.1490.150">
    <property type="entry name" value="Hypothetical protein ph0010, domain 2"/>
    <property type="match status" value="1"/>
</dbReference>
<dbReference type="InterPro" id="IPR036071">
    <property type="entry name" value="AMMECR1_dom_sf"/>
</dbReference>
<dbReference type="AlphaFoldDB" id="A0A8J7K4Z0"/>
<dbReference type="EMBL" id="JADEYS010000002">
    <property type="protein sequence ID" value="MBE9396230.1"/>
    <property type="molecule type" value="Genomic_DNA"/>
</dbReference>
<dbReference type="InterPro" id="IPR023473">
    <property type="entry name" value="AMMECR1"/>
</dbReference>
<dbReference type="Proteomes" id="UP000640333">
    <property type="component" value="Unassembled WGS sequence"/>
</dbReference>
<evidence type="ECO:0000313" key="2">
    <source>
        <dbReference type="EMBL" id="MBE9396230.1"/>
    </source>
</evidence>
<evidence type="ECO:0000313" key="3">
    <source>
        <dbReference type="Proteomes" id="UP000640333"/>
    </source>
</evidence>
<dbReference type="InterPro" id="IPR002733">
    <property type="entry name" value="AMMECR1_domain"/>
</dbReference>
<feature type="domain" description="AMMECR1" evidence="1">
    <location>
        <begin position="1"/>
        <end position="186"/>
    </location>
</feature>
<dbReference type="SUPFAM" id="SSF143447">
    <property type="entry name" value="AMMECR1-like"/>
    <property type="match status" value="1"/>
</dbReference>
<proteinExistence type="predicted"/>
<dbReference type="PROSITE" id="PS51112">
    <property type="entry name" value="AMMECR1"/>
    <property type="match status" value="1"/>
</dbReference>
<dbReference type="PANTHER" id="PTHR13016:SF0">
    <property type="entry name" value="AMME SYNDROME CANDIDATE GENE 1 PROTEIN"/>
    <property type="match status" value="1"/>
</dbReference>
<reference evidence="2" key="1">
    <citation type="submission" date="2020-10" db="EMBL/GenBank/DDBJ databases">
        <title>Bacterium isolated from coastal waters sediment.</title>
        <authorList>
            <person name="Chen R.-J."/>
            <person name="Lu D.-C."/>
            <person name="Zhu K.-L."/>
            <person name="Du Z.-J."/>
        </authorList>
    </citation>
    <scope>NUCLEOTIDE SEQUENCE</scope>
    <source>
        <strain evidence="2">N1Y112</strain>
    </source>
</reference>